<evidence type="ECO:0000256" key="2">
    <source>
        <dbReference type="ARBA" id="ARBA00022448"/>
    </source>
</evidence>
<dbReference type="GO" id="GO:0045211">
    <property type="term" value="C:postsynaptic membrane"/>
    <property type="evidence" value="ECO:0007669"/>
    <property type="project" value="TreeGrafter"/>
</dbReference>
<dbReference type="AlphaFoldDB" id="A0A564Z6L8"/>
<dbReference type="Gene3D" id="1.20.120.350">
    <property type="entry name" value="Voltage-gated potassium channels. Chain C"/>
    <property type="match status" value="1"/>
</dbReference>
<keyword evidence="9 11" id="KW-0472">Membrane</keyword>
<evidence type="ECO:0000256" key="6">
    <source>
        <dbReference type="ARBA" id="ARBA00022958"/>
    </source>
</evidence>
<evidence type="ECO:0000313" key="13">
    <source>
        <dbReference type="EMBL" id="VUZ55155.1"/>
    </source>
</evidence>
<keyword evidence="4 11" id="KW-0812">Transmembrane</keyword>
<dbReference type="EMBL" id="CABIJS010000688">
    <property type="protein sequence ID" value="VUZ55155.1"/>
    <property type="molecule type" value="Genomic_DNA"/>
</dbReference>
<keyword evidence="14" id="KW-1185">Reference proteome</keyword>
<name>A0A564Z6L8_HYMDI</name>
<gene>
    <name evidence="13" type="ORF">WMSIL1_LOCUS13048</name>
</gene>
<evidence type="ECO:0000256" key="5">
    <source>
        <dbReference type="ARBA" id="ARBA00022826"/>
    </source>
</evidence>
<dbReference type="InterPro" id="IPR005821">
    <property type="entry name" value="Ion_trans_dom"/>
</dbReference>
<feature type="non-terminal residue" evidence="13">
    <location>
        <position position="227"/>
    </location>
</feature>
<sequence length="227" mass="26496">MVTFFGGLLLILIQHGIKYGVAWIRKRKRINQFTNQTDWRVSSGTFTGSNIFLDVPVSNSHLSDVEQSLRGERCGKQCLMIGSKIEIGYKWVRKCVRRSAIRLLSYQYFTGRTFITLSMLLSLASFGIYVSEASQWPNEIEKCGHKGRRHRLLDFLFNLFFLLHFLIRWAAADNKLIFWVDPFSLLDYCTVPPCLLAFALKRSWMGLRFMRIFRLFNLAEVLHNLNI</sequence>
<dbReference type="InterPro" id="IPR027359">
    <property type="entry name" value="Volt_channel_dom_sf"/>
</dbReference>
<feature type="transmembrane region" description="Helical" evidence="11">
    <location>
        <begin position="152"/>
        <end position="171"/>
    </location>
</feature>
<evidence type="ECO:0000256" key="3">
    <source>
        <dbReference type="ARBA" id="ARBA00022538"/>
    </source>
</evidence>
<feature type="transmembrane region" description="Helical" evidence="11">
    <location>
        <begin position="177"/>
        <end position="200"/>
    </location>
</feature>
<evidence type="ECO:0000256" key="9">
    <source>
        <dbReference type="ARBA" id="ARBA00023136"/>
    </source>
</evidence>
<evidence type="ECO:0000256" key="8">
    <source>
        <dbReference type="ARBA" id="ARBA00023065"/>
    </source>
</evidence>
<organism evidence="13 14">
    <name type="scientific">Hymenolepis diminuta</name>
    <name type="common">Rat tapeworm</name>
    <dbReference type="NCBI Taxonomy" id="6216"/>
    <lineage>
        <taxon>Eukaryota</taxon>
        <taxon>Metazoa</taxon>
        <taxon>Spiralia</taxon>
        <taxon>Lophotrochozoa</taxon>
        <taxon>Platyhelminthes</taxon>
        <taxon>Cestoda</taxon>
        <taxon>Eucestoda</taxon>
        <taxon>Cyclophyllidea</taxon>
        <taxon>Hymenolepididae</taxon>
        <taxon>Hymenolepis</taxon>
    </lineage>
</organism>
<dbReference type="SUPFAM" id="SSF81324">
    <property type="entry name" value="Voltage-gated potassium channels"/>
    <property type="match status" value="1"/>
</dbReference>
<dbReference type="PANTHER" id="PTHR10027">
    <property type="entry name" value="CALCIUM-ACTIVATED POTASSIUM CHANNEL ALPHA CHAIN"/>
    <property type="match status" value="1"/>
</dbReference>
<keyword evidence="3" id="KW-0633">Potassium transport</keyword>
<keyword evidence="8" id="KW-0406">Ion transport</keyword>
<evidence type="ECO:0000259" key="12">
    <source>
        <dbReference type="Pfam" id="PF00520"/>
    </source>
</evidence>
<dbReference type="Pfam" id="PF00520">
    <property type="entry name" value="Ion_trans"/>
    <property type="match status" value="1"/>
</dbReference>
<evidence type="ECO:0000313" key="14">
    <source>
        <dbReference type="Proteomes" id="UP000321570"/>
    </source>
</evidence>
<evidence type="ECO:0000256" key="10">
    <source>
        <dbReference type="ARBA" id="ARBA00023303"/>
    </source>
</evidence>
<proteinExistence type="predicted"/>
<dbReference type="PANTHER" id="PTHR10027:SF33">
    <property type="entry name" value="CALCIUM-ACTIVATED POTASSIUM CHANNEL SUBUNIT ALPHA-1-RELATED"/>
    <property type="match status" value="1"/>
</dbReference>
<evidence type="ECO:0000256" key="7">
    <source>
        <dbReference type="ARBA" id="ARBA00022989"/>
    </source>
</evidence>
<comment type="subcellular location">
    <subcellularLocation>
        <location evidence="1">Membrane</location>
        <topology evidence="1">Multi-pass membrane protein</topology>
    </subcellularLocation>
</comment>
<keyword evidence="2" id="KW-0813">Transport</keyword>
<keyword evidence="5" id="KW-0631">Potassium channel</keyword>
<dbReference type="Proteomes" id="UP000321570">
    <property type="component" value="Unassembled WGS sequence"/>
</dbReference>
<keyword evidence="10" id="KW-0407">Ion channel</keyword>
<evidence type="ECO:0000256" key="11">
    <source>
        <dbReference type="SAM" id="Phobius"/>
    </source>
</evidence>
<accession>A0A564Z6L8</accession>
<reference evidence="13 14" key="1">
    <citation type="submission" date="2019-07" db="EMBL/GenBank/DDBJ databases">
        <authorList>
            <person name="Jastrzebski P J."/>
            <person name="Paukszto L."/>
            <person name="Jastrzebski P J."/>
        </authorList>
    </citation>
    <scope>NUCLEOTIDE SEQUENCE [LARGE SCALE GENOMIC DNA]</scope>
    <source>
        <strain evidence="13 14">WMS-il1</strain>
    </source>
</reference>
<feature type="domain" description="Ion transport" evidence="12">
    <location>
        <begin position="114"/>
        <end position="223"/>
    </location>
</feature>
<dbReference type="GO" id="GO:0060072">
    <property type="term" value="F:large conductance calcium-activated potassium channel activity"/>
    <property type="evidence" value="ECO:0007669"/>
    <property type="project" value="TreeGrafter"/>
</dbReference>
<protein>
    <recommendedName>
        <fullName evidence="12">Ion transport domain-containing protein</fullName>
    </recommendedName>
</protein>
<evidence type="ECO:0000256" key="1">
    <source>
        <dbReference type="ARBA" id="ARBA00004141"/>
    </source>
</evidence>
<keyword evidence="7 11" id="KW-1133">Transmembrane helix</keyword>
<evidence type="ECO:0000256" key="4">
    <source>
        <dbReference type="ARBA" id="ARBA00022692"/>
    </source>
</evidence>
<dbReference type="InterPro" id="IPR047871">
    <property type="entry name" value="K_chnl_Slo-like"/>
</dbReference>
<keyword evidence="6" id="KW-0630">Potassium</keyword>